<keyword evidence="3" id="KW-1185">Reference proteome</keyword>
<evidence type="ECO:0000313" key="2">
    <source>
        <dbReference type="EMBL" id="BDD88618.1"/>
    </source>
</evidence>
<dbReference type="Gene3D" id="3.30.110.40">
    <property type="entry name" value="TusA-like domain"/>
    <property type="match status" value="1"/>
</dbReference>
<proteinExistence type="predicted"/>
<reference evidence="2 3" key="1">
    <citation type="submission" date="2022-01" db="EMBL/GenBank/DDBJ databases">
        <title>Desulfofustis limnae sp. nov., a novel mesophilic sulfate-reducing bacterium isolated from marsh soil.</title>
        <authorList>
            <person name="Watanabe M."/>
            <person name="Takahashi A."/>
            <person name="Kojima H."/>
            <person name="Fukui M."/>
        </authorList>
    </citation>
    <scope>NUCLEOTIDE SEQUENCE [LARGE SCALE GENOMIC DNA]</scope>
    <source>
        <strain evidence="2 3">PPLL</strain>
    </source>
</reference>
<dbReference type="EMBL" id="AP025516">
    <property type="protein sequence ID" value="BDD88618.1"/>
    <property type="molecule type" value="Genomic_DNA"/>
</dbReference>
<organism evidence="2 3">
    <name type="scientific">Desulfofustis limnaeus</name>
    <dbReference type="NCBI Taxonomy" id="2740163"/>
    <lineage>
        <taxon>Bacteria</taxon>
        <taxon>Pseudomonadati</taxon>
        <taxon>Thermodesulfobacteriota</taxon>
        <taxon>Desulfobulbia</taxon>
        <taxon>Desulfobulbales</taxon>
        <taxon>Desulfocapsaceae</taxon>
        <taxon>Desulfofustis</taxon>
    </lineage>
</organism>
<dbReference type="InterPro" id="IPR036102">
    <property type="entry name" value="OsmC/Ohrsf"/>
</dbReference>
<dbReference type="Proteomes" id="UP000830055">
    <property type="component" value="Chromosome"/>
</dbReference>
<dbReference type="Gene3D" id="3.30.300.20">
    <property type="match status" value="1"/>
</dbReference>
<gene>
    <name evidence="2" type="ORF">DPPLL_29830</name>
</gene>
<feature type="domain" description="UPF0033" evidence="1">
    <location>
        <begin position="27"/>
        <end position="82"/>
    </location>
</feature>
<accession>A0ABM7WC85</accession>
<dbReference type="RefSeq" id="WP_284151962.1">
    <property type="nucleotide sequence ID" value="NZ_AP025516.1"/>
</dbReference>
<dbReference type="InterPro" id="IPR001455">
    <property type="entry name" value="TusA-like"/>
</dbReference>
<dbReference type="SUPFAM" id="SSF82784">
    <property type="entry name" value="OsmC-like"/>
    <property type="match status" value="1"/>
</dbReference>
<evidence type="ECO:0000259" key="1">
    <source>
        <dbReference type="Pfam" id="PF01206"/>
    </source>
</evidence>
<dbReference type="SUPFAM" id="SSF64307">
    <property type="entry name" value="SirA-like"/>
    <property type="match status" value="1"/>
</dbReference>
<name>A0ABM7WC85_9BACT</name>
<dbReference type="InterPro" id="IPR036868">
    <property type="entry name" value="TusA-like_sf"/>
</dbReference>
<dbReference type="InterPro" id="IPR015946">
    <property type="entry name" value="KH_dom-like_a/b"/>
</dbReference>
<dbReference type="CDD" id="cd00291">
    <property type="entry name" value="SirA_YedF_YeeD"/>
    <property type="match status" value="1"/>
</dbReference>
<evidence type="ECO:0000313" key="3">
    <source>
        <dbReference type="Proteomes" id="UP000830055"/>
    </source>
</evidence>
<dbReference type="InterPro" id="IPR003718">
    <property type="entry name" value="OsmC/Ohr_fam"/>
</dbReference>
<protein>
    <recommendedName>
        <fullName evidence="1">UPF0033 domain-containing protein</fullName>
    </recommendedName>
</protein>
<dbReference type="Pfam" id="PF01206">
    <property type="entry name" value="TusA"/>
    <property type="match status" value="1"/>
</dbReference>
<dbReference type="Pfam" id="PF02566">
    <property type="entry name" value="OsmC"/>
    <property type="match status" value="1"/>
</dbReference>
<sequence length="245" mass="26941">MDHDVATITPDNMFDGGDLDCGSGLILLIRDAMRQVPEGGVLEMRSREPTVADDLPPWCRMSGHEYLGKLPGEGSTRYFVRKGSGAAEQEAVLEQDKQEAKNYQWRLRARATGHLKSTIYARNFSFDVGQAASFEEKDAYPSALEYLFGALAGSLTTGFASECARANLEVDDIEVSLSGSLSNVLAHLGLEEGDPSVRMVEIKCFASSFDDEEQVRAAWQRTLERSPVYATLIRAVDLQAKLIIV</sequence>